<gene>
    <name evidence="7" type="ORF">CAPTEDRAFT_128203</name>
</gene>
<dbReference type="Pfam" id="PF13923">
    <property type="entry name" value="zf-C3HC4_2"/>
    <property type="match status" value="1"/>
</dbReference>
<keyword evidence="3" id="KW-0862">Zinc</keyword>
<dbReference type="STRING" id="283909.R7VEW5"/>
<dbReference type="PANTHER" id="PTHR10825">
    <property type="entry name" value="RING FINGER DOMAIN-CONTAINING, POLYCOMB GROUP COMPONENT"/>
    <property type="match status" value="1"/>
</dbReference>
<keyword evidence="2 4" id="KW-0863">Zinc-finger</keyword>
<evidence type="ECO:0000256" key="4">
    <source>
        <dbReference type="PROSITE-ProRule" id="PRU00175"/>
    </source>
</evidence>
<dbReference type="EMBL" id="AMQN01004709">
    <property type="status" value="NOT_ANNOTATED_CDS"/>
    <property type="molecule type" value="Genomic_DNA"/>
</dbReference>
<dbReference type="PANTHER" id="PTHR10825:SF29">
    <property type="entry name" value="POLYCOMB GROUP RING FINGER PROTEIN 1"/>
    <property type="match status" value="1"/>
</dbReference>
<dbReference type="GO" id="GO:0008270">
    <property type="term" value="F:zinc ion binding"/>
    <property type="evidence" value="ECO:0007669"/>
    <property type="project" value="UniProtKB-KW"/>
</dbReference>
<keyword evidence="5" id="KW-0472">Membrane</keyword>
<evidence type="ECO:0000313" key="8">
    <source>
        <dbReference type="EnsemblMetazoa" id="CapteP128203"/>
    </source>
</evidence>
<evidence type="ECO:0000259" key="6">
    <source>
        <dbReference type="PROSITE" id="PS50089"/>
    </source>
</evidence>
<feature type="transmembrane region" description="Helical" evidence="5">
    <location>
        <begin position="24"/>
        <end position="41"/>
    </location>
</feature>
<dbReference type="AlphaFoldDB" id="R7VEW5"/>
<dbReference type="PROSITE" id="PS50089">
    <property type="entry name" value="ZF_RING_2"/>
    <property type="match status" value="1"/>
</dbReference>
<evidence type="ECO:0000313" key="9">
    <source>
        <dbReference type="Proteomes" id="UP000014760"/>
    </source>
</evidence>
<dbReference type="EnsemblMetazoa" id="CapteT128203">
    <property type="protein sequence ID" value="CapteP128203"/>
    <property type="gene ID" value="CapteG128203"/>
</dbReference>
<keyword evidence="9" id="KW-1185">Reference proteome</keyword>
<dbReference type="InterPro" id="IPR001841">
    <property type="entry name" value="Znf_RING"/>
</dbReference>
<evidence type="ECO:0000256" key="1">
    <source>
        <dbReference type="ARBA" id="ARBA00022723"/>
    </source>
</evidence>
<evidence type="ECO:0000256" key="3">
    <source>
        <dbReference type="ARBA" id="ARBA00022833"/>
    </source>
</evidence>
<evidence type="ECO:0000256" key="2">
    <source>
        <dbReference type="ARBA" id="ARBA00022771"/>
    </source>
</evidence>
<protein>
    <recommendedName>
        <fullName evidence="6">RING-type domain-containing protein</fullName>
    </recommendedName>
</protein>
<dbReference type="HOGENOM" id="CLU_1039146_0_0_1"/>
<evidence type="ECO:0000313" key="7">
    <source>
        <dbReference type="EMBL" id="ELU14846.1"/>
    </source>
</evidence>
<dbReference type="InterPro" id="IPR013083">
    <property type="entry name" value="Znf_RING/FYVE/PHD"/>
</dbReference>
<dbReference type="SMART" id="SM00184">
    <property type="entry name" value="RING"/>
    <property type="match status" value="1"/>
</dbReference>
<keyword evidence="5" id="KW-0812">Transmembrane</keyword>
<dbReference type="SUPFAM" id="SSF57850">
    <property type="entry name" value="RING/U-box"/>
    <property type="match status" value="1"/>
</dbReference>
<dbReference type="GO" id="GO:1990841">
    <property type="term" value="F:promoter-specific chromatin binding"/>
    <property type="evidence" value="ECO:0007669"/>
    <property type="project" value="TreeGrafter"/>
</dbReference>
<reference evidence="9" key="1">
    <citation type="submission" date="2012-12" db="EMBL/GenBank/DDBJ databases">
        <authorList>
            <person name="Hellsten U."/>
            <person name="Grimwood J."/>
            <person name="Chapman J.A."/>
            <person name="Shapiro H."/>
            <person name="Aerts A."/>
            <person name="Otillar R.P."/>
            <person name="Terry A.Y."/>
            <person name="Boore J.L."/>
            <person name="Simakov O."/>
            <person name="Marletaz F."/>
            <person name="Cho S.-J."/>
            <person name="Edsinger-Gonzales E."/>
            <person name="Havlak P."/>
            <person name="Kuo D.-H."/>
            <person name="Larsson T."/>
            <person name="Lv J."/>
            <person name="Arendt D."/>
            <person name="Savage R."/>
            <person name="Osoegawa K."/>
            <person name="de Jong P."/>
            <person name="Lindberg D.R."/>
            <person name="Seaver E.C."/>
            <person name="Weisblat D.A."/>
            <person name="Putnam N.H."/>
            <person name="Grigoriev I.V."/>
            <person name="Rokhsar D.S."/>
        </authorList>
    </citation>
    <scope>NUCLEOTIDE SEQUENCE</scope>
    <source>
        <strain evidence="9">I ESC-2004</strain>
    </source>
</reference>
<dbReference type="OrthoDB" id="1305878at2759"/>
<evidence type="ECO:0000256" key="5">
    <source>
        <dbReference type="SAM" id="Phobius"/>
    </source>
</evidence>
<feature type="domain" description="RING-type" evidence="6">
    <location>
        <begin position="61"/>
        <end position="99"/>
    </location>
</feature>
<organism evidence="7">
    <name type="scientific">Capitella teleta</name>
    <name type="common">Polychaete worm</name>
    <dbReference type="NCBI Taxonomy" id="283909"/>
    <lineage>
        <taxon>Eukaryota</taxon>
        <taxon>Metazoa</taxon>
        <taxon>Spiralia</taxon>
        <taxon>Lophotrochozoa</taxon>
        <taxon>Annelida</taxon>
        <taxon>Polychaeta</taxon>
        <taxon>Sedentaria</taxon>
        <taxon>Scolecida</taxon>
        <taxon>Capitellidae</taxon>
        <taxon>Capitella</taxon>
    </lineage>
</organism>
<name>R7VEW5_CAPTE</name>
<dbReference type="PROSITE" id="PS00518">
    <property type="entry name" value="ZF_RING_1"/>
    <property type="match status" value="1"/>
</dbReference>
<dbReference type="EMBL" id="KB294243">
    <property type="protein sequence ID" value="ELU14846.1"/>
    <property type="molecule type" value="Genomic_DNA"/>
</dbReference>
<dbReference type="GO" id="GO:0000122">
    <property type="term" value="P:negative regulation of transcription by RNA polymerase II"/>
    <property type="evidence" value="ECO:0007669"/>
    <property type="project" value="TreeGrafter"/>
</dbReference>
<reference evidence="7 9" key="2">
    <citation type="journal article" date="2013" name="Nature">
        <title>Insights into bilaterian evolution from three spiralian genomes.</title>
        <authorList>
            <person name="Simakov O."/>
            <person name="Marletaz F."/>
            <person name="Cho S.J."/>
            <person name="Edsinger-Gonzales E."/>
            <person name="Havlak P."/>
            <person name="Hellsten U."/>
            <person name="Kuo D.H."/>
            <person name="Larsson T."/>
            <person name="Lv J."/>
            <person name="Arendt D."/>
            <person name="Savage R."/>
            <person name="Osoegawa K."/>
            <person name="de Jong P."/>
            <person name="Grimwood J."/>
            <person name="Chapman J.A."/>
            <person name="Shapiro H."/>
            <person name="Aerts A."/>
            <person name="Otillar R.P."/>
            <person name="Terry A.Y."/>
            <person name="Boore J.L."/>
            <person name="Grigoriev I.V."/>
            <person name="Lindberg D.R."/>
            <person name="Seaver E.C."/>
            <person name="Weisblat D.A."/>
            <person name="Putnam N.H."/>
            <person name="Rokhsar D.S."/>
        </authorList>
    </citation>
    <scope>NUCLEOTIDE SEQUENCE</scope>
    <source>
        <strain evidence="7 9">I ESC-2004</strain>
    </source>
</reference>
<dbReference type="Proteomes" id="UP000014760">
    <property type="component" value="Unassembled WGS sequence"/>
</dbReference>
<dbReference type="Gene3D" id="3.30.40.10">
    <property type="entry name" value="Zinc/RING finger domain, C3HC4 (zinc finger)"/>
    <property type="match status" value="1"/>
</dbReference>
<sequence length="268" mass="31161">MWLYTHNYTLCTGCNRQCVTRSPAVVYCACQCIVYFVVVFFHRSHEERRLRVRDVNSHVTCRLCKGYLIDASTIQKCLHSFCRSCLVRFLASNHACPVCGVLLNRSEPLLNVRLDRTLQNLVYKLVPGLFKDEMQRRHHRYFSPKGTAPAGQSSSTSVINPQNYSHIVTEDEKISSFVSFLTSPCLNQYILSQSLHFHRNDLNSQDEKKDCRFLLCPAMATVMHLKKMIRCKFDLAAKFQVCNWLSISTFYHLISHRRIVQYRDEAHV</sequence>
<proteinExistence type="predicted"/>
<dbReference type="InterPro" id="IPR017907">
    <property type="entry name" value="Znf_RING_CS"/>
</dbReference>
<dbReference type="GO" id="GO:0035102">
    <property type="term" value="C:PRC1 complex"/>
    <property type="evidence" value="ECO:0007669"/>
    <property type="project" value="TreeGrafter"/>
</dbReference>
<accession>R7VEW5</accession>
<reference evidence="8" key="3">
    <citation type="submission" date="2015-06" db="UniProtKB">
        <authorList>
            <consortium name="EnsemblMetazoa"/>
        </authorList>
    </citation>
    <scope>IDENTIFICATION</scope>
</reference>
<keyword evidence="5" id="KW-1133">Transmembrane helix</keyword>
<keyword evidence="1" id="KW-0479">Metal-binding</keyword>
<dbReference type="Gene3D" id="3.10.20.90">
    <property type="entry name" value="Phosphatidylinositol 3-kinase Catalytic Subunit, Chain A, domain 1"/>
    <property type="match status" value="1"/>
</dbReference>
<dbReference type="OMA" id="KCALWRV"/>
<dbReference type="FunFam" id="3.30.40.10:FF:000033">
    <property type="entry name" value="Polycomb group RING finger protein 3"/>
    <property type="match status" value="1"/>
</dbReference>